<sequence length="129" mass="14676">MSGCERVAAGPRCIYPRLGDGHRQCELNGRHRSMIRQLMLRVDARRAFELRRTAETSGDVAPRQGMLTLDDYESQKKPHRTGLQRNKFSGLHMISGGFHVAYHVPSRVSSHVRGTLRNKLLTRRAHISC</sequence>
<accession>A0A0D2M353</accession>
<protein>
    <submittedName>
        <fullName evidence="1">Uncharacterized protein</fullName>
    </submittedName>
</protein>
<dbReference type="AlphaFoldDB" id="A0A0D2M353"/>
<evidence type="ECO:0000313" key="1">
    <source>
        <dbReference type="EMBL" id="KJA17588.1"/>
    </source>
</evidence>
<dbReference type="Proteomes" id="UP000054270">
    <property type="component" value="Unassembled WGS sequence"/>
</dbReference>
<keyword evidence="2" id="KW-1185">Reference proteome</keyword>
<evidence type="ECO:0000313" key="2">
    <source>
        <dbReference type="Proteomes" id="UP000054270"/>
    </source>
</evidence>
<gene>
    <name evidence="1" type="ORF">HYPSUDRAFT_1010638</name>
</gene>
<dbReference type="EMBL" id="KN817601">
    <property type="protein sequence ID" value="KJA17588.1"/>
    <property type="molecule type" value="Genomic_DNA"/>
</dbReference>
<name>A0A0D2M353_HYPSF</name>
<organism evidence="1 2">
    <name type="scientific">Hypholoma sublateritium (strain FD-334 SS-4)</name>
    <dbReference type="NCBI Taxonomy" id="945553"/>
    <lineage>
        <taxon>Eukaryota</taxon>
        <taxon>Fungi</taxon>
        <taxon>Dikarya</taxon>
        <taxon>Basidiomycota</taxon>
        <taxon>Agaricomycotina</taxon>
        <taxon>Agaricomycetes</taxon>
        <taxon>Agaricomycetidae</taxon>
        <taxon>Agaricales</taxon>
        <taxon>Agaricineae</taxon>
        <taxon>Strophariaceae</taxon>
        <taxon>Hypholoma</taxon>
    </lineage>
</organism>
<reference evidence="2" key="1">
    <citation type="submission" date="2014-04" db="EMBL/GenBank/DDBJ databases">
        <title>Evolutionary Origins and Diversification of the Mycorrhizal Mutualists.</title>
        <authorList>
            <consortium name="DOE Joint Genome Institute"/>
            <consortium name="Mycorrhizal Genomics Consortium"/>
            <person name="Kohler A."/>
            <person name="Kuo A."/>
            <person name="Nagy L.G."/>
            <person name="Floudas D."/>
            <person name="Copeland A."/>
            <person name="Barry K.W."/>
            <person name="Cichocki N."/>
            <person name="Veneault-Fourrey C."/>
            <person name="LaButti K."/>
            <person name="Lindquist E.A."/>
            <person name="Lipzen A."/>
            <person name="Lundell T."/>
            <person name="Morin E."/>
            <person name="Murat C."/>
            <person name="Riley R."/>
            <person name="Ohm R."/>
            <person name="Sun H."/>
            <person name="Tunlid A."/>
            <person name="Henrissat B."/>
            <person name="Grigoriev I.V."/>
            <person name="Hibbett D.S."/>
            <person name="Martin F."/>
        </authorList>
    </citation>
    <scope>NUCLEOTIDE SEQUENCE [LARGE SCALE GENOMIC DNA]</scope>
    <source>
        <strain evidence="2">FD-334 SS-4</strain>
    </source>
</reference>
<proteinExistence type="predicted"/>